<reference evidence="2" key="2">
    <citation type="submission" date="2020-09" db="EMBL/GenBank/DDBJ databases">
        <authorList>
            <person name="Sun Q."/>
            <person name="Zhou Y."/>
        </authorList>
    </citation>
    <scope>NUCLEOTIDE SEQUENCE</scope>
    <source>
        <strain evidence="2">CGMCC 4.7278</strain>
    </source>
</reference>
<sequence length="93" mass="10123">MDSLLNALKDLWEVLLAALVFGAGMPALFAFGVRFWAHAETVDGDGRVRRNYFALVSAITCFVVIVVVVIAAILFIAKAFIAHQFGIHLFGQA</sequence>
<evidence type="ECO:0000313" key="2">
    <source>
        <dbReference type="EMBL" id="GGK51332.1"/>
    </source>
</evidence>
<feature type="transmembrane region" description="Helical" evidence="1">
    <location>
        <begin position="52"/>
        <end position="77"/>
    </location>
</feature>
<keyword evidence="1" id="KW-1133">Transmembrane helix</keyword>
<accession>A0A917QHR6</accession>
<reference evidence="2" key="1">
    <citation type="journal article" date="2014" name="Int. J. Syst. Evol. Microbiol.">
        <title>Complete genome sequence of Corynebacterium casei LMG S-19264T (=DSM 44701T), isolated from a smear-ripened cheese.</title>
        <authorList>
            <consortium name="US DOE Joint Genome Institute (JGI-PGF)"/>
            <person name="Walter F."/>
            <person name="Albersmeier A."/>
            <person name="Kalinowski J."/>
            <person name="Ruckert C."/>
        </authorList>
    </citation>
    <scope>NUCLEOTIDE SEQUENCE</scope>
    <source>
        <strain evidence="2">CGMCC 4.7278</strain>
    </source>
</reference>
<keyword evidence="1" id="KW-0472">Membrane</keyword>
<evidence type="ECO:0000256" key="1">
    <source>
        <dbReference type="SAM" id="Phobius"/>
    </source>
</evidence>
<organism evidence="2 3">
    <name type="scientific">Nocardia camponoti</name>
    <dbReference type="NCBI Taxonomy" id="1616106"/>
    <lineage>
        <taxon>Bacteria</taxon>
        <taxon>Bacillati</taxon>
        <taxon>Actinomycetota</taxon>
        <taxon>Actinomycetes</taxon>
        <taxon>Mycobacteriales</taxon>
        <taxon>Nocardiaceae</taxon>
        <taxon>Nocardia</taxon>
    </lineage>
</organism>
<evidence type="ECO:0000313" key="3">
    <source>
        <dbReference type="Proteomes" id="UP000612956"/>
    </source>
</evidence>
<dbReference type="AlphaFoldDB" id="A0A917QHR6"/>
<dbReference type="RefSeq" id="WP_188828952.1">
    <property type="nucleotide sequence ID" value="NZ_BMMW01000002.1"/>
</dbReference>
<keyword evidence="3" id="KW-1185">Reference proteome</keyword>
<gene>
    <name evidence="2" type="ORF">GCM10011591_23670</name>
</gene>
<keyword evidence="1" id="KW-0812">Transmembrane</keyword>
<protein>
    <submittedName>
        <fullName evidence="2">Uncharacterized protein</fullName>
    </submittedName>
</protein>
<proteinExistence type="predicted"/>
<name>A0A917QHR6_9NOCA</name>
<dbReference type="EMBL" id="BMMW01000002">
    <property type="protein sequence ID" value="GGK51332.1"/>
    <property type="molecule type" value="Genomic_DNA"/>
</dbReference>
<feature type="transmembrane region" description="Helical" evidence="1">
    <location>
        <begin position="12"/>
        <end position="32"/>
    </location>
</feature>
<dbReference type="Proteomes" id="UP000612956">
    <property type="component" value="Unassembled WGS sequence"/>
</dbReference>
<comment type="caution">
    <text evidence="2">The sequence shown here is derived from an EMBL/GenBank/DDBJ whole genome shotgun (WGS) entry which is preliminary data.</text>
</comment>